<reference evidence="2" key="2">
    <citation type="submission" date="2023-05" db="EMBL/GenBank/DDBJ databases">
        <authorList>
            <consortium name="Lawrence Berkeley National Laboratory"/>
            <person name="Steindorff A."/>
            <person name="Hensen N."/>
            <person name="Bonometti L."/>
            <person name="Westerberg I."/>
            <person name="Brannstrom I.O."/>
            <person name="Guillou S."/>
            <person name="Cros-Aarteil S."/>
            <person name="Calhoun S."/>
            <person name="Haridas S."/>
            <person name="Kuo A."/>
            <person name="Mondo S."/>
            <person name="Pangilinan J."/>
            <person name="Riley R."/>
            <person name="Labutti K."/>
            <person name="Andreopoulos B."/>
            <person name="Lipzen A."/>
            <person name="Chen C."/>
            <person name="Yanf M."/>
            <person name="Daum C."/>
            <person name="Ng V."/>
            <person name="Clum A."/>
            <person name="Ohm R."/>
            <person name="Martin F."/>
            <person name="Silar P."/>
            <person name="Natvig D."/>
            <person name="Lalanne C."/>
            <person name="Gautier V."/>
            <person name="Ament-Velasquez S.L."/>
            <person name="Kruys A."/>
            <person name="Hutchinson M.I."/>
            <person name="Powell A.J."/>
            <person name="Barry K."/>
            <person name="Miller A.N."/>
            <person name="Grigoriev I.V."/>
            <person name="Debuchy R."/>
            <person name="Gladieux P."/>
            <person name="Thoren M.H."/>
            <person name="Johannesson H."/>
        </authorList>
    </citation>
    <scope>NUCLEOTIDE SEQUENCE</scope>
    <source>
        <strain evidence="2">CBS 508.74</strain>
    </source>
</reference>
<dbReference type="Proteomes" id="UP001302812">
    <property type="component" value="Unassembled WGS sequence"/>
</dbReference>
<dbReference type="AlphaFoldDB" id="A0AAN6QEI3"/>
<keyword evidence="3" id="KW-1185">Reference proteome</keyword>
<proteinExistence type="predicted"/>
<name>A0AAN6QEI3_9PEZI</name>
<gene>
    <name evidence="2" type="ORF">N656DRAFT_373134</name>
</gene>
<dbReference type="EMBL" id="MU853360">
    <property type="protein sequence ID" value="KAK4108758.1"/>
    <property type="molecule type" value="Genomic_DNA"/>
</dbReference>
<feature type="region of interest" description="Disordered" evidence="1">
    <location>
        <begin position="1"/>
        <end position="56"/>
    </location>
</feature>
<sequence length="93" mass="10094">MLRGLQQVSRSHPPTARPQMFPNRLFGVTPHAQIPNPTRLSHGAAPAPLPRSDEERLQPRILPPELFLHKSNAAPVPLSSSTTVSCAVEVMSA</sequence>
<accession>A0AAN6QEI3</accession>
<reference evidence="2" key="1">
    <citation type="journal article" date="2023" name="Mol. Phylogenet. Evol.">
        <title>Genome-scale phylogeny and comparative genomics of the fungal order Sordariales.</title>
        <authorList>
            <person name="Hensen N."/>
            <person name="Bonometti L."/>
            <person name="Westerberg I."/>
            <person name="Brannstrom I.O."/>
            <person name="Guillou S."/>
            <person name="Cros-Aarteil S."/>
            <person name="Calhoun S."/>
            <person name="Haridas S."/>
            <person name="Kuo A."/>
            <person name="Mondo S."/>
            <person name="Pangilinan J."/>
            <person name="Riley R."/>
            <person name="LaButti K."/>
            <person name="Andreopoulos B."/>
            <person name="Lipzen A."/>
            <person name="Chen C."/>
            <person name="Yan M."/>
            <person name="Daum C."/>
            <person name="Ng V."/>
            <person name="Clum A."/>
            <person name="Steindorff A."/>
            <person name="Ohm R.A."/>
            <person name="Martin F."/>
            <person name="Silar P."/>
            <person name="Natvig D.O."/>
            <person name="Lalanne C."/>
            <person name="Gautier V."/>
            <person name="Ament-Velasquez S.L."/>
            <person name="Kruys A."/>
            <person name="Hutchinson M.I."/>
            <person name="Powell A.J."/>
            <person name="Barry K."/>
            <person name="Miller A.N."/>
            <person name="Grigoriev I.V."/>
            <person name="Debuchy R."/>
            <person name="Gladieux P."/>
            <person name="Hiltunen Thoren M."/>
            <person name="Johannesson H."/>
        </authorList>
    </citation>
    <scope>NUCLEOTIDE SEQUENCE</scope>
    <source>
        <strain evidence="2">CBS 508.74</strain>
    </source>
</reference>
<evidence type="ECO:0000256" key="1">
    <source>
        <dbReference type="SAM" id="MobiDB-lite"/>
    </source>
</evidence>
<protein>
    <submittedName>
        <fullName evidence="2">Uncharacterized protein</fullName>
    </submittedName>
</protein>
<comment type="caution">
    <text evidence="2">The sequence shown here is derived from an EMBL/GenBank/DDBJ whole genome shotgun (WGS) entry which is preliminary data.</text>
</comment>
<feature type="compositionally biased region" description="Polar residues" evidence="1">
    <location>
        <begin position="1"/>
        <end position="12"/>
    </location>
</feature>
<dbReference type="GeneID" id="89933546"/>
<organism evidence="2 3">
    <name type="scientific">Canariomyces notabilis</name>
    <dbReference type="NCBI Taxonomy" id="2074819"/>
    <lineage>
        <taxon>Eukaryota</taxon>
        <taxon>Fungi</taxon>
        <taxon>Dikarya</taxon>
        <taxon>Ascomycota</taxon>
        <taxon>Pezizomycotina</taxon>
        <taxon>Sordariomycetes</taxon>
        <taxon>Sordariomycetidae</taxon>
        <taxon>Sordariales</taxon>
        <taxon>Chaetomiaceae</taxon>
        <taxon>Canariomyces</taxon>
    </lineage>
</organism>
<dbReference type="RefSeq" id="XP_064666328.1">
    <property type="nucleotide sequence ID" value="XM_064809422.1"/>
</dbReference>
<evidence type="ECO:0000313" key="3">
    <source>
        <dbReference type="Proteomes" id="UP001302812"/>
    </source>
</evidence>
<evidence type="ECO:0000313" key="2">
    <source>
        <dbReference type="EMBL" id="KAK4108758.1"/>
    </source>
</evidence>